<organism evidence="1 2">
    <name type="scientific">Setaria digitata</name>
    <dbReference type="NCBI Taxonomy" id="48799"/>
    <lineage>
        <taxon>Eukaryota</taxon>
        <taxon>Metazoa</taxon>
        <taxon>Ecdysozoa</taxon>
        <taxon>Nematoda</taxon>
        <taxon>Chromadorea</taxon>
        <taxon>Rhabditida</taxon>
        <taxon>Spirurina</taxon>
        <taxon>Spiruromorpha</taxon>
        <taxon>Filarioidea</taxon>
        <taxon>Setariidae</taxon>
        <taxon>Setaria</taxon>
    </lineage>
</organism>
<reference evidence="2" key="1">
    <citation type="submission" date="2022-11" db="UniProtKB">
        <authorList>
            <consortium name="WormBaseParasite"/>
        </authorList>
    </citation>
    <scope>IDENTIFICATION</scope>
</reference>
<dbReference type="AlphaFoldDB" id="A0A915PBV2"/>
<sequence length="133" mass="15188">MKVLGRKAAQVIMLCVMDPMTRNICWWISTKGCSADTEKSMHSSDMDQLDRVPVDFSAPTGPTIMTDPDEVEEILLRGESRAIYEKHSKIYGLASCSMYRAERWFHYSADQHKVERMLLRTGVEDGYVPIINV</sequence>
<dbReference type="WBParaSite" id="sdigi.contig1.g163.t1">
    <property type="protein sequence ID" value="sdigi.contig1.g163.t1"/>
    <property type="gene ID" value="sdigi.contig1.g163"/>
</dbReference>
<evidence type="ECO:0000313" key="2">
    <source>
        <dbReference type="WBParaSite" id="sdigi.contig1.g163.t1"/>
    </source>
</evidence>
<evidence type="ECO:0000313" key="1">
    <source>
        <dbReference type="Proteomes" id="UP000887581"/>
    </source>
</evidence>
<proteinExistence type="predicted"/>
<keyword evidence="1" id="KW-1185">Reference proteome</keyword>
<name>A0A915PBV2_9BILA</name>
<dbReference type="Proteomes" id="UP000887581">
    <property type="component" value="Unplaced"/>
</dbReference>
<protein>
    <submittedName>
        <fullName evidence="2">Uncharacterized protein</fullName>
    </submittedName>
</protein>
<accession>A0A915PBV2</accession>